<dbReference type="Gene3D" id="3.40.30.10">
    <property type="entry name" value="Glutaredoxin"/>
    <property type="match status" value="1"/>
</dbReference>
<proteinExistence type="predicted"/>
<dbReference type="Proteomes" id="UP001500742">
    <property type="component" value="Unassembled WGS sequence"/>
</dbReference>
<dbReference type="InterPro" id="IPR036249">
    <property type="entry name" value="Thioredoxin-like_sf"/>
</dbReference>
<feature type="domain" description="Thioredoxin" evidence="1">
    <location>
        <begin position="359"/>
        <end position="500"/>
    </location>
</feature>
<dbReference type="SUPFAM" id="SSF52833">
    <property type="entry name" value="Thioredoxin-like"/>
    <property type="match status" value="1"/>
</dbReference>
<dbReference type="InterPro" id="IPR000866">
    <property type="entry name" value="AhpC/TSA"/>
</dbReference>
<comment type="caution">
    <text evidence="2">The sequence shown here is derived from an EMBL/GenBank/DDBJ whole genome shotgun (WGS) entry which is preliminary data.</text>
</comment>
<evidence type="ECO:0000259" key="1">
    <source>
        <dbReference type="PROSITE" id="PS51352"/>
    </source>
</evidence>
<name>A0ABP7Q755_9SPHI</name>
<dbReference type="InterPro" id="IPR011990">
    <property type="entry name" value="TPR-like_helical_dom_sf"/>
</dbReference>
<dbReference type="SUPFAM" id="SSF48452">
    <property type="entry name" value="TPR-like"/>
    <property type="match status" value="1"/>
</dbReference>
<protein>
    <recommendedName>
        <fullName evidence="1">Thioredoxin domain-containing protein</fullName>
    </recommendedName>
</protein>
<dbReference type="EMBL" id="BAAAZC010000022">
    <property type="protein sequence ID" value="GAA3977691.1"/>
    <property type="molecule type" value="Genomic_DNA"/>
</dbReference>
<evidence type="ECO:0000313" key="3">
    <source>
        <dbReference type="Proteomes" id="UP001500742"/>
    </source>
</evidence>
<dbReference type="Pfam" id="PF00578">
    <property type="entry name" value="AhpC-TSA"/>
    <property type="match status" value="1"/>
</dbReference>
<organism evidence="2 3">
    <name type="scientific">Mucilaginibacter dorajii</name>
    <dbReference type="NCBI Taxonomy" id="692994"/>
    <lineage>
        <taxon>Bacteria</taxon>
        <taxon>Pseudomonadati</taxon>
        <taxon>Bacteroidota</taxon>
        <taxon>Sphingobacteriia</taxon>
        <taxon>Sphingobacteriales</taxon>
        <taxon>Sphingobacteriaceae</taxon>
        <taxon>Mucilaginibacter</taxon>
    </lineage>
</organism>
<keyword evidence="3" id="KW-1185">Reference proteome</keyword>
<dbReference type="InterPro" id="IPR013766">
    <property type="entry name" value="Thioredoxin_domain"/>
</dbReference>
<dbReference type="RefSeq" id="WP_259097041.1">
    <property type="nucleotide sequence ID" value="NZ_BAAAZC010000022.1"/>
</dbReference>
<dbReference type="Gene3D" id="1.25.40.10">
    <property type="entry name" value="Tetratricopeptide repeat domain"/>
    <property type="match status" value="1"/>
</dbReference>
<dbReference type="PANTHER" id="PTHR42852:SF17">
    <property type="entry name" value="THIOREDOXIN-LIKE PROTEIN HI_1115"/>
    <property type="match status" value="1"/>
</dbReference>
<sequence length="500" mass="56408">MENKVKYAIYPIFLMLFFFTGQSFAQIPVRTGPASPEEIKKALTVVQANMDSLKAHRTYIYAMGIYSPLLVSQYNAWMEKYPNSVNIPLAIGTVYHNAEMPQATEFLLKAAAIAPQNGKIWSMLSDDAFNRGQMDSAKEYAGKAMLADTSNAVYAYSYLSFFADGDPKEYKQKVFDFVKRYPSDERGAQALYFLATNAANNNDKIDYFEALHKLYPPQNYRWSAGGMIELTDLYLQQDPQKALSLISEMGKDEDWKARSQFAEALIQINKLEQDQNYKAAIVEAGVAKLPRYSALADFMALKTARLQAKAGNVQMAYDSLASKFAILPTDSLYTALKYYGDKIGKKEVQVDKDVAAIRYKTAVAAYPFELGLYTSNGKLNLNDLKGKVVLLTFWFPGCSPCRAEFPHFEAVINKFKKQNVVYVGINVLPRQGDYVNPLMKSGRYSFIPLRGSEEFAKNNFGVQGEPENFLIDKNGKIVFKNFRIDQSNHRTLELMISSLL</sequence>
<reference evidence="3" key="1">
    <citation type="journal article" date="2019" name="Int. J. Syst. Evol. Microbiol.">
        <title>The Global Catalogue of Microorganisms (GCM) 10K type strain sequencing project: providing services to taxonomists for standard genome sequencing and annotation.</title>
        <authorList>
            <consortium name="The Broad Institute Genomics Platform"/>
            <consortium name="The Broad Institute Genome Sequencing Center for Infectious Disease"/>
            <person name="Wu L."/>
            <person name="Ma J."/>
        </authorList>
    </citation>
    <scope>NUCLEOTIDE SEQUENCE [LARGE SCALE GENOMIC DNA]</scope>
    <source>
        <strain evidence="3">JCM 16601</strain>
    </source>
</reference>
<dbReference type="PROSITE" id="PS51352">
    <property type="entry name" value="THIOREDOXIN_2"/>
    <property type="match status" value="1"/>
</dbReference>
<evidence type="ECO:0000313" key="2">
    <source>
        <dbReference type="EMBL" id="GAA3977691.1"/>
    </source>
</evidence>
<dbReference type="InterPro" id="IPR050553">
    <property type="entry name" value="Thioredoxin_ResA/DsbE_sf"/>
</dbReference>
<gene>
    <name evidence="2" type="ORF">GCM10022210_30610</name>
</gene>
<dbReference type="CDD" id="cd02966">
    <property type="entry name" value="TlpA_like_family"/>
    <property type="match status" value="1"/>
</dbReference>
<dbReference type="PANTHER" id="PTHR42852">
    <property type="entry name" value="THIOL:DISULFIDE INTERCHANGE PROTEIN DSBE"/>
    <property type="match status" value="1"/>
</dbReference>
<accession>A0ABP7Q755</accession>